<evidence type="ECO:0000313" key="7">
    <source>
        <dbReference type="EMBL" id="EDO17126.1"/>
    </source>
</evidence>
<feature type="domain" description="FYVE-type" evidence="6">
    <location>
        <begin position="605"/>
        <end position="674"/>
    </location>
</feature>
<keyword evidence="8" id="KW-1185">Reference proteome</keyword>
<evidence type="ECO:0000256" key="5">
    <source>
        <dbReference type="SAM" id="MobiDB-lite"/>
    </source>
</evidence>
<dbReference type="GeneID" id="5545321"/>
<gene>
    <name evidence="7" type="ORF">Kpol_1025p47</name>
</gene>
<dbReference type="OrthoDB" id="10018316at2759"/>
<evidence type="ECO:0000259" key="6">
    <source>
        <dbReference type="PROSITE" id="PS50178"/>
    </source>
</evidence>
<feature type="compositionally biased region" description="Low complexity" evidence="5">
    <location>
        <begin position="112"/>
        <end position="138"/>
    </location>
</feature>
<dbReference type="InParanoid" id="A7TKX1"/>
<dbReference type="HOGENOM" id="CLU_020649_0_0_1"/>
<dbReference type="Pfam" id="PF01363">
    <property type="entry name" value="FYVE"/>
    <property type="match status" value="1"/>
</dbReference>
<dbReference type="PROSITE" id="PS50178">
    <property type="entry name" value="ZF_FYVE"/>
    <property type="match status" value="1"/>
</dbReference>
<feature type="compositionally biased region" description="Low complexity" evidence="5">
    <location>
        <begin position="467"/>
        <end position="482"/>
    </location>
</feature>
<dbReference type="GO" id="GO:0008270">
    <property type="term" value="F:zinc ion binding"/>
    <property type="evidence" value="ECO:0007669"/>
    <property type="project" value="UniProtKB-KW"/>
</dbReference>
<dbReference type="FunCoup" id="A7TKX1">
    <property type="interactions" value="187"/>
</dbReference>
<evidence type="ECO:0000313" key="8">
    <source>
        <dbReference type="Proteomes" id="UP000000267"/>
    </source>
</evidence>
<evidence type="ECO:0000256" key="3">
    <source>
        <dbReference type="ARBA" id="ARBA00022833"/>
    </source>
</evidence>
<feature type="region of interest" description="Disordered" evidence="5">
    <location>
        <begin position="312"/>
        <end position="352"/>
    </location>
</feature>
<dbReference type="Proteomes" id="UP000000267">
    <property type="component" value="Unassembled WGS sequence"/>
</dbReference>
<dbReference type="GO" id="GO:0032266">
    <property type="term" value="F:phosphatidylinositol-3-phosphate binding"/>
    <property type="evidence" value="ECO:0007669"/>
    <property type="project" value="UniProtKB-ARBA"/>
</dbReference>
<feature type="compositionally biased region" description="Basic and acidic residues" evidence="5">
    <location>
        <begin position="319"/>
        <end position="328"/>
    </location>
</feature>
<feature type="compositionally biased region" description="Low complexity" evidence="5">
    <location>
        <begin position="199"/>
        <end position="220"/>
    </location>
</feature>
<dbReference type="SMART" id="SM00064">
    <property type="entry name" value="FYVE"/>
    <property type="match status" value="1"/>
</dbReference>
<keyword evidence="2 4" id="KW-0863">Zinc-finger</keyword>
<feature type="region of interest" description="Disordered" evidence="5">
    <location>
        <begin position="106"/>
        <end position="142"/>
    </location>
</feature>
<keyword evidence="1" id="KW-0479">Metal-binding</keyword>
<dbReference type="InterPro" id="IPR017455">
    <property type="entry name" value="Znf_FYVE-rel"/>
</dbReference>
<dbReference type="InterPro" id="IPR000306">
    <property type="entry name" value="Znf_FYVE"/>
</dbReference>
<dbReference type="InterPro" id="IPR011011">
    <property type="entry name" value="Znf_FYVE_PHD"/>
</dbReference>
<dbReference type="STRING" id="436907.A7TKX1"/>
<dbReference type="PhylomeDB" id="A7TKX1"/>
<dbReference type="eggNOG" id="KOG1729">
    <property type="taxonomic scope" value="Eukaryota"/>
</dbReference>
<dbReference type="GO" id="GO:0098588">
    <property type="term" value="C:bounding membrane of organelle"/>
    <property type="evidence" value="ECO:0007669"/>
    <property type="project" value="UniProtKB-ARBA"/>
</dbReference>
<proteinExistence type="predicted"/>
<organism evidence="8">
    <name type="scientific">Vanderwaltozyma polyspora (strain ATCC 22028 / DSM 70294 / BCRC 21397 / CBS 2163 / NBRC 10782 / NRRL Y-8283 / UCD 57-17)</name>
    <name type="common">Kluyveromyces polysporus</name>
    <dbReference type="NCBI Taxonomy" id="436907"/>
    <lineage>
        <taxon>Eukaryota</taxon>
        <taxon>Fungi</taxon>
        <taxon>Dikarya</taxon>
        <taxon>Ascomycota</taxon>
        <taxon>Saccharomycotina</taxon>
        <taxon>Saccharomycetes</taxon>
        <taxon>Saccharomycetales</taxon>
        <taxon>Saccharomycetaceae</taxon>
        <taxon>Vanderwaltozyma</taxon>
    </lineage>
</organism>
<dbReference type="AlphaFoldDB" id="A7TKX1"/>
<dbReference type="Gene3D" id="3.30.40.10">
    <property type="entry name" value="Zinc/RING finger domain, C3HC4 (zinc finger)"/>
    <property type="match status" value="1"/>
</dbReference>
<feature type="compositionally biased region" description="Low complexity" evidence="5">
    <location>
        <begin position="329"/>
        <end position="342"/>
    </location>
</feature>
<evidence type="ECO:0000256" key="2">
    <source>
        <dbReference type="ARBA" id="ARBA00022771"/>
    </source>
</evidence>
<keyword evidence="3" id="KW-0862">Zinc</keyword>
<sequence>METANSGKSREDYITLNQEPIMVSHRNSVHHFHELEKQPSIKEEDEEDEADVSLNDNIAISDFSSGDMINSIGASGGGDHSEIGTIPSNETLKVQDLKIAPSTSNEAIPALNNSSHSNITNDSSHSNININNSNITNNQELNPYRVPASASQAARKDNQPLLSINSTITFEKQKVLPHRSRAHSGQSVLSSISLRSALQQQNHQSSSNDSTDSQVDTTQTSGSIIQNSLMEITQQIQSPAMCSVRRKGLNSAGAHGSVVSLQRTNSEKLNDIGFHEPFVDDKRVDLDANNNIMTTKNNLKSDDMHSDIQDKISPTRIFSADEKPKPLENSKPSSVISSNKSPTIEDDANDDNEEMQKELTAQALRNLSNMKGLQVSNTFASSALDKDIDKAKSVSENELNEMNSNSITSMTHLQFGKKKVYLDSSPSAFGIDASFNSSQNKRLEEQKSSSNESNLNDQINIQITSQNPIESNKSNNNNIYPNTGRNKRFVKQINDPKKPLYVPAVLRNVSETNITNDDVIWSSIVHNSPKFSANYNNSLGSYFNSEPSSSKASIHSASSYVIDTCKKRISSLFSQNEDHDSSLGAPSLAKIEQTKLPVRTHWIPDSQRNSCRYCHKLFTFWERKHHCRHCGDIFCQQHLRHWLYLNSQAEFIIGGGSGIGTLSKVCVTCAEEYENLIRSNDPLSKLQMDNLTLTKLKNKVGNSSSQGAGTKVMKNIDKVSNSIKIDSDGKNLNLDPNDGADGIENKKQERELMNSVVGSVPVDWNWSSF</sequence>
<dbReference type="RefSeq" id="XP_001644984.1">
    <property type="nucleotide sequence ID" value="XM_001644934.1"/>
</dbReference>
<dbReference type="SUPFAM" id="SSF57903">
    <property type="entry name" value="FYVE/PHD zinc finger"/>
    <property type="match status" value="1"/>
</dbReference>
<dbReference type="CDD" id="cd15760">
    <property type="entry name" value="FYVE_scVPS27p_like"/>
    <property type="match status" value="1"/>
</dbReference>
<evidence type="ECO:0000256" key="4">
    <source>
        <dbReference type="PROSITE-ProRule" id="PRU00091"/>
    </source>
</evidence>
<dbReference type="KEGG" id="vpo:Kpol_1025p47"/>
<dbReference type="PANTHER" id="PTHR23164">
    <property type="entry name" value="EARLY ENDOSOME ANTIGEN 1"/>
    <property type="match status" value="1"/>
</dbReference>
<protein>
    <recommendedName>
        <fullName evidence="6">FYVE-type domain-containing protein</fullName>
    </recommendedName>
</protein>
<dbReference type="InterPro" id="IPR013083">
    <property type="entry name" value="Znf_RING/FYVE/PHD"/>
</dbReference>
<dbReference type="EMBL" id="DS480410">
    <property type="protein sequence ID" value="EDO17126.1"/>
    <property type="molecule type" value="Genomic_DNA"/>
</dbReference>
<evidence type="ECO:0000256" key="1">
    <source>
        <dbReference type="ARBA" id="ARBA00022723"/>
    </source>
</evidence>
<accession>A7TKX1</accession>
<feature type="region of interest" description="Disordered" evidence="5">
    <location>
        <begin position="196"/>
        <end position="220"/>
    </location>
</feature>
<dbReference type="PANTHER" id="PTHR23164:SF30">
    <property type="entry name" value="EARLY ENDOSOME ANTIGEN 1"/>
    <property type="match status" value="1"/>
</dbReference>
<reference evidence="7 8" key="1">
    <citation type="journal article" date="2007" name="Proc. Natl. Acad. Sci. U.S.A.">
        <title>Independent sorting-out of thousands of duplicated gene pairs in two yeast species descended from a whole-genome duplication.</title>
        <authorList>
            <person name="Scannell D.R."/>
            <person name="Frank A.C."/>
            <person name="Conant G.C."/>
            <person name="Byrne K.P."/>
            <person name="Woolfit M."/>
            <person name="Wolfe K.H."/>
        </authorList>
    </citation>
    <scope>NUCLEOTIDE SEQUENCE [LARGE SCALE GENOMIC DNA]</scope>
    <source>
        <strain evidence="8">ATCC 22028 / DSM 70294 / BCRC 21397 / CBS 2163 / NBRC 10782 / NRRL Y-8283 / UCD 57-17</strain>
    </source>
</reference>
<name>A7TKX1_VANPO</name>
<feature type="region of interest" description="Disordered" evidence="5">
    <location>
        <begin position="465"/>
        <end position="484"/>
    </location>
</feature>
<dbReference type="OMA" id="RHWLYLD"/>